<dbReference type="EMBL" id="JANIIK010000115">
    <property type="protein sequence ID" value="KAJ3588598.1"/>
    <property type="molecule type" value="Genomic_DNA"/>
</dbReference>
<feature type="region of interest" description="Disordered" evidence="1">
    <location>
        <begin position="1"/>
        <end position="68"/>
    </location>
</feature>
<evidence type="ECO:0000256" key="1">
    <source>
        <dbReference type="SAM" id="MobiDB-lite"/>
    </source>
</evidence>
<feature type="compositionally biased region" description="Acidic residues" evidence="1">
    <location>
        <begin position="57"/>
        <end position="68"/>
    </location>
</feature>
<feature type="compositionally biased region" description="Gly residues" evidence="1">
    <location>
        <begin position="85"/>
        <end position="98"/>
    </location>
</feature>
<proteinExistence type="predicted"/>
<dbReference type="Proteomes" id="UP001148018">
    <property type="component" value="Unassembled WGS sequence"/>
</dbReference>
<organism evidence="2 3">
    <name type="scientific">Muraenolepis orangiensis</name>
    <name type="common">Patagonian moray cod</name>
    <dbReference type="NCBI Taxonomy" id="630683"/>
    <lineage>
        <taxon>Eukaryota</taxon>
        <taxon>Metazoa</taxon>
        <taxon>Chordata</taxon>
        <taxon>Craniata</taxon>
        <taxon>Vertebrata</taxon>
        <taxon>Euteleostomi</taxon>
        <taxon>Actinopterygii</taxon>
        <taxon>Neopterygii</taxon>
        <taxon>Teleostei</taxon>
        <taxon>Neoteleostei</taxon>
        <taxon>Acanthomorphata</taxon>
        <taxon>Zeiogadaria</taxon>
        <taxon>Gadariae</taxon>
        <taxon>Gadiformes</taxon>
        <taxon>Muraenolepidoidei</taxon>
        <taxon>Muraenolepididae</taxon>
        <taxon>Muraenolepis</taxon>
    </lineage>
</organism>
<protein>
    <submittedName>
        <fullName evidence="2">Uncharacterized protein</fullName>
    </submittedName>
</protein>
<reference evidence="2" key="1">
    <citation type="submission" date="2022-07" db="EMBL/GenBank/DDBJ databases">
        <title>Chromosome-level genome of Muraenolepis orangiensis.</title>
        <authorList>
            <person name="Kim J."/>
        </authorList>
    </citation>
    <scope>NUCLEOTIDE SEQUENCE</scope>
    <source>
        <strain evidence="2">KU_S4_2022</strain>
        <tissue evidence="2">Muscle</tissue>
    </source>
</reference>
<gene>
    <name evidence="2" type="ORF">NHX12_009452</name>
</gene>
<evidence type="ECO:0000313" key="3">
    <source>
        <dbReference type="Proteomes" id="UP001148018"/>
    </source>
</evidence>
<dbReference type="AlphaFoldDB" id="A0A9Q0I8E1"/>
<feature type="compositionally biased region" description="Polar residues" evidence="1">
    <location>
        <begin position="35"/>
        <end position="53"/>
    </location>
</feature>
<feature type="region of interest" description="Disordered" evidence="1">
    <location>
        <begin position="85"/>
        <end position="108"/>
    </location>
</feature>
<evidence type="ECO:0000313" key="2">
    <source>
        <dbReference type="EMBL" id="KAJ3588598.1"/>
    </source>
</evidence>
<name>A0A9Q0I8E1_9TELE</name>
<accession>A0A9Q0I8E1</accession>
<keyword evidence="3" id="KW-1185">Reference proteome</keyword>
<feature type="region of interest" description="Disordered" evidence="1">
    <location>
        <begin position="269"/>
        <end position="289"/>
    </location>
</feature>
<feature type="region of interest" description="Disordered" evidence="1">
    <location>
        <begin position="138"/>
        <end position="159"/>
    </location>
</feature>
<sequence length="289" mass="31298">MEGERQRLNHRITTLTGQLATATPELRPLEMLHSVDSQNHGTPKGPHQNQSLVSVPEEGESDWSETGDETPRFLLTGSGFLPWRAGGGQGGGWPGQGDGDGESGGEEEFAMHHPVGSLHLPRLHFTLHHEMFPYRVVPDGRGESGEAGSPRTSHGSSFLRHRSASLEEIAGACRHMEQQQQEAEELIRATGAMMDLHRPGEERHVTEEDSDNEIIHSWRSRADGDPAVGGKARAVEGSEVAGGGGGLEGLRSAQRMLNHLICEFRDRPGGKGWTGGLPEEVLGGERTEL</sequence>
<comment type="caution">
    <text evidence="2">The sequence shown here is derived from an EMBL/GenBank/DDBJ whole genome shotgun (WGS) entry which is preliminary data.</text>
</comment>
<dbReference type="OrthoDB" id="9908814at2759"/>
<feature type="compositionally biased region" description="Polar residues" evidence="1">
    <location>
        <begin position="11"/>
        <end position="21"/>
    </location>
</feature>
<feature type="compositionally biased region" description="Acidic residues" evidence="1">
    <location>
        <begin position="99"/>
        <end position="108"/>
    </location>
</feature>